<dbReference type="Proteomes" id="UP000398389">
    <property type="component" value="Unassembled WGS sequence"/>
</dbReference>
<keyword evidence="4" id="KW-0156">Chromatin regulator</keyword>
<dbReference type="PROSITE" id="PS50294">
    <property type="entry name" value="WD_REPEATS_REGION"/>
    <property type="match status" value="2"/>
</dbReference>
<gene>
    <name evidence="8" type="ORF">SAPINGB_P003329</name>
</gene>
<feature type="repeat" description="WD" evidence="6">
    <location>
        <begin position="402"/>
        <end position="435"/>
    </location>
</feature>
<evidence type="ECO:0000256" key="4">
    <source>
        <dbReference type="ARBA" id="ARBA00022853"/>
    </source>
</evidence>
<dbReference type="InterPro" id="IPR050459">
    <property type="entry name" value="WD_repeat_RBAP46/RBAP48/MSI1"/>
</dbReference>
<evidence type="ECO:0000313" key="9">
    <source>
        <dbReference type="Proteomes" id="UP000398389"/>
    </source>
</evidence>
<dbReference type="PRINTS" id="PR00320">
    <property type="entry name" value="GPROTEINBRPT"/>
</dbReference>
<feature type="repeat" description="WD" evidence="6">
    <location>
        <begin position="251"/>
        <end position="293"/>
    </location>
</feature>
<evidence type="ECO:0000256" key="5">
    <source>
        <dbReference type="ARBA" id="ARBA00023242"/>
    </source>
</evidence>
<evidence type="ECO:0000259" key="7">
    <source>
        <dbReference type="Pfam" id="PF12265"/>
    </source>
</evidence>
<dbReference type="GO" id="GO:0005634">
    <property type="term" value="C:nucleus"/>
    <property type="evidence" value="ECO:0007669"/>
    <property type="project" value="UniProtKB-SubCell"/>
</dbReference>
<organism evidence="8 9">
    <name type="scientific">Magnusiomyces paraingens</name>
    <dbReference type="NCBI Taxonomy" id="2606893"/>
    <lineage>
        <taxon>Eukaryota</taxon>
        <taxon>Fungi</taxon>
        <taxon>Dikarya</taxon>
        <taxon>Ascomycota</taxon>
        <taxon>Saccharomycotina</taxon>
        <taxon>Dipodascomycetes</taxon>
        <taxon>Dipodascales</taxon>
        <taxon>Dipodascaceae</taxon>
        <taxon>Magnusiomyces</taxon>
    </lineage>
</organism>
<keyword evidence="5" id="KW-0539">Nucleus</keyword>
<proteinExistence type="predicted"/>
<dbReference type="InterPro" id="IPR015943">
    <property type="entry name" value="WD40/YVTN_repeat-like_dom_sf"/>
</dbReference>
<feature type="repeat" description="WD" evidence="6">
    <location>
        <begin position="365"/>
        <end position="394"/>
    </location>
</feature>
<dbReference type="PROSITE" id="PS00678">
    <property type="entry name" value="WD_REPEATS_1"/>
    <property type="match status" value="2"/>
</dbReference>
<dbReference type="Gene3D" id="2.130.10.10">
    <property type="entry name" value="YVTN repeat-like/Quinoprotein amine dehydrogenase"/>
    <property type="match status" value="1"/>
</dbReference>
<dbReference type="InterPro" id="IPR022052">
    <property type="entry name" value="Histone-bd_RBBP4-like_N"/>
</dbReference>
<dbReference type="PROSITE" id="PS50082">
    <property type="entry name" value="WD_REPEATS_2"/>
    <property type="match status" value="3"/>
</dbReference>
<dbReference type="Pfam" id="PF12265">
    <property type="entry name" value="CAF1C_H4-bd"/>
    <property type="match status" value="1"/>
</dbReference>
<evidence type="ECO:0000313" key="8">
    <source>
        <dbReference type="EMBL" id="VVT52951.1"/>
    </source>
</evidence>
<dbReference type="OrthoDB" id="427795at2759"/>
<dbReference type="EMBL" id="CABVLU010000003">
    <property type="protein sequence ID" value="VVT52951.1"/>
    <property type="molecule type" value="Genomic_DNA"/>
</dbReference>
<comment type="subcellular location">
    <subcellularLocation>
        <location evidence="1">Nucleus</location>
    </subcellularLocation>
</comment>
<dbReference type="SMART" id="SM00320">
    <property type="entry name" value="WD40"/>
    <property type="match status" value="6"/>
</dbReference>
<dbReference type="GeneID" id="43582147"/>
<name>A0A5E8BPV4_9ASCO</name>
<evidence type="ECO:0000256" key="1">
    <source>
        <dbReference type="ARBA" id="ARBA00004123"/>
    </source>
</evidence>
<dbReference type="PANTHER" id="PTHR22850">
    <property type="entry name" value="WD40 REPEAT FAMILY"/>
    <property type="match status" value="1"/>
</dbReference>
<dbReference type="RefSeq" id="XP_031853938.1">
    <property type="nucleotide sequence ID" value="XM_031998047.1"/>
</dbReference>
<evidence type="ECO:0000256" key="6">
    <source>
        <dbReference type="PROSITE-ProRule" id="PRU00221"/>
    </source>
</evidence>
<sequence length="503" mass="56401">MSHSQNVNKIIDKSLESSDNFEFINLNAKKKDSVTSLTFKSNFDNNDIEEPRLRAEYAIWKKNAPFLYDMIITTRLPWPSLTVEWFPEVEMVSTTVKSNSSNNTTKGISSLLSRYKILLGTQTSGNAYEYVRIGVVDLPNLNAVSEEAPLSLLNQYDTVLNEFGGYQTSQSQFKIHQYLDHNGEVNRARYCPQNPSITSTASSNGRVYIFDCTKHPLDPRNITQASKILTESSSDSISKSNLPSPRPEMVLDAHTNEVSSISWNSYKYGYLASGSYDTMVGVWNIRNYSRSKKHVPLNLIETHSDLVNDVEWHKFSPSIIGSVSDDGMMHIHDLRVSEVNYTPQLASVPRKIKKKDENSYGTVGINCISFNNANENLVATGGTDSNINLWDLRSLNHTLHTMKGHAGNVNSVEWCHHEPGILASASSDRRVCIWDTAAIQKSAPFDNENNLNHSPELLWVHGGHTESVSDISWNPALPWVLASVSNDNHIHIFKPSQSLVRAK</sequence>
<evidence type="ECO:0000256" key="2">
    <source>
        <dbReference type="ARBA" id="ARBA00022574"/>
    </source>
</evidence>
<dbReference type="GO" id="GO:0006325">
    <property type="term" value="P:chromatin organization"/>
    <property type="evidence" value="ECO:0007669"/>
    <property type="project" value="UniProtKB-KW"/>
</dbReference>
<dbReference type="SUPFAM" id="SSF50978">
    <property type="entry name" value="WD40 repeat-like"/>
    <property type="match status" value="1"/>
</dbReference>
<evidence type="ECO:0000256" key="3">
    <source>
        <dbReference type="ARBA" id="ARBA00022737"/>
    </source>
</evidence>
<keyword evidence="3" id="KW-0677">Repeat</keyword>
<dbReference type="InterPro" id="IPR019775">
    <property type="entry name" value="WD40_repeat_CS"/>
</dbReference>
<protein>
    <recommendedName>
        <fullName evidence="7">Histone-binding protein RBBP4-like N-terminal domain-containing protein</fullName>
    </recommendedName>
</protein>
<keyword evidence="9" id="KW-1185">Reference proteome</keyword>
<feature type="domain" description="Histone-binding protein RBBP4-like N-terminal" evidence="7">
    <location>
        <begin position="56"/>
        <end position="140"/>
    </location>
</feature>
<dbReference type="InterPro" id="IPR020472">
    <property type="entry name" value="WD40_PAC1"/>
</dbReference>
<reference evidence="8 9" key="1">
    <citation type="submission" date="2019-09" db="EMBL/GenBank/DDBJ databases">
        <authorList>
            <person name="Brejova B."/>
        </authorList>
    </citation>
    <scope>NUCLEOTIDE SEQUENCE [LARGE SCALE GENOMIC DNA]</scope>
</reference>
<dbReference type="Pfam" id="PF00400">
    <property type="entry name" value="WD40"/>
    <property type="match status" value="5"/>
</dbReference>
<keyword evidence="2 6" id="KW-0853">WD repeat</keyword>
<dbReference type="InterPro" id="IPR001680">
    <property type="entry name" value="WD40_rpt"/>
</dbReference>
<dbReference type="InterPro" id="IPR036322">
    <property type="entry name" value="WD40_repeat_dom_sf"/>
</dbReference>
<accession>A0A5E8BPV4</accession>
<dbReference type="AlphaFoldDB" id="A0A5E8BPV4"/>